<feature type="binding site" evidence="6">
    <location>
        <position position="353"/>
    </location>
    <ligand>
        <name>Zn(2+)</name>
        <dbReference type="ChEBI" id="CHEBI:29105"/>
        <note>catalytic</note>
    </ligand>
</feature>
<evidence type="ECO:0000313" key="15">
    <source>
        <dbReference type="Proteomes" id="UP001145742"/>
    </source>
</evidence>
<dbReference type="PROSITE" id="PS50026">
    <property type="entry name" value="EGF_3"/>
    <property type="match status" value="1"/>
</dbReference>
<dbReference type="PROSITE" id="PS00740">
    <property type="entry name" value="MAM_1"/>
    <property type="match status" value="1"/>
</dbReference>
<dbReference type="PROSITE" id="PS51864">
    <property type="entry name" value="ASTACIN"/>
    <property type="match status" value="1"/>
</dbReference>
<dbReference type="CDD" id="cd04282">
    <property type="entry name" value="ZnMc_meprin"/>
    <property type="match status" value="1"/>
</dbReference>
<keyword evidence="5" id="KW-0245">EGF-like domain</keyword>
<name>A0ABQ9DY54_9PASS</name>
<evidence type="ECO:0000256" key="9">
    <source>
        <dbReference type="SAM" id="Phobius"/>
    </source>
</evidence>
<keyword evidence="15" id="KW-1185">Reference proteome</keyword>
<dbReference type="CDD" id="cd06263">
    <property type="entry name" value="MAM"/>
    <property type="match status" value="1"/>
</dbReference>
<feature type="transmembrane region" description="Helical" evidence="9">
    <location>
        <begin position="904"/>
        <end position="928"/>
    </location>
</feature>
<comment type="caution">
    <text evidence="5">Lacks conserved residue(s) required for the propagation of feature annotation.</text>
</comment>
<feature type="domain" description="MAM" evidence="11">
    <location>
        <begin position="464"/>
        <end position="630"/>
    </location>
</feature>
<dbReference type="Gene3D" id="2.60.120.200">
    <property type="match status" value="1"/>
</dbReference>
<feature type="compositionally biased region" description="Low complexity" evidence="8">
    <location>
        <begin position="806"/>
        <end position="820"/>
    </location>
</feature>
<reference evidence="14" key="1">
    <citation type="submission" date="2019-10" db="EMBL/GenBank/DDBJ databases">
        <authorList>
            <person name="Soares A.E.R."/>
            <person name="Aleixo A."/>
            <person name="Schneider P."/>
            <person name="Miyaki C.Y."/>
            <person name="Schneider M.P."/>
            <person name="Mello C."/>
            <person name="Vasconcelos A.T.R."/>
        </authorList>
    </citation>
    <scope>NUCLEOTIDE SEQUENCE</scope>
    <source>
        <tissue evidence="14">Muscle</tissue>
    </source>
</reference>
<evidence type="ECO:0000259" key="12">
    <source>
        <dbReference type="PROSITE" id="PS50144"/>
    </source>
</evidence>
<evidence type="ECO:0000256" key="3">
    <source>
        <dbReference type="ARBA" id="ARBA00023049"/>
    </source>
</evidence>
<evidence type="ECO:0000256" key="6">
    <source>
        <dbReference type="PROSITE-ProRule" id="PRU01211"/>
    </source>
</evidence>
<dbReference type="PRINTS" id="PR00480">
    <property type="entry name" value="ASTACIN"/>
</dbReference>
<dbReference type="PRINTS" id="PR00020">
    <property type="entry name" value="MAMDOMAIN"/>
</dbReference>
<feature type="domain" description="EGF-like" evidence="10">
    <location>
        <begin position="854"/>
        <end position="894"/>
    </location>
</feature>
<dbReference type="SMART" id="SM00235">
    <property type="entry name" value="ZnMc"/>
    <property type="match status" value="1"/>
</dbReference>
<dbReference type="SUPFAM" id="SSF57850">
    <property type="entry name" value="RING/U-box"/>
    <property type="match status" value="1"/>
</dbReference>
<dbReference type="InterPro" id="IPR000998">
    <property type="entry name" value="MAM_dom"/>
</dbReference>
<dbReference type="EC" id="3.4.24.-" evidence="7"/>
<dbReference type="InterPro" id="IPR006026">
    <property type="entry name" value="Peptidase_Metallo"/>
</dbReference>
<keyword evidence="6 7" id="KW-0645">Protease</keyword>
<keyword evidence="9" id="KW-0812">Transmembrane</keyword>
<dbReference type="InterPro" id="IPR013320">
    <property type="entry name" value="ConA-like_dom_sf"/>
</dbReference>
<dbReference type="Gene3D" id="2.60.210.10">
    <property type="entry name" value="Apoptosis, Tumor Necrosis Factor Receptor Associated Protein 2, Chain A"/>
    <property type="match status" value="1"/>
</dbReference>
<dbReference type="InterPro" id="IPR001506">
    <property type="entry name" value="Peptidase_M12A"/>
</dbReference>
<dbReference type="SMART" id="SM00137">
    <property type="entry name" value="MAM"/>
    <property type="match status" value="1"/>
</dbReference>
<evidence type="ECO:0000256" key="1">
    <source>
        <dbReference type="ARBA" id="ARBA00022723"/>
    </source>
</evidence>
<feature type="compositionally biased region" description="Polar residues" evidence="8">
    <location>
        <begin position="831"/>
        <end position="845"/>
    </location>
</feature>
<dbReference type="SUPFAM" id="SSF55486">
    <property type="entry name" value="Metalloproteases ('zincins'), catalytic domain"/>
    <property type="match status" value="1"/>
</dbReference>
<evidence type="ECO:0000256" key="7">
    <source>
        <dbReference type="RuleBase" id="RU361183"/>
    </source>
</evidence>
<dbReference type="InterPro" id="IPR034038">
    <property type="entry name" value="ZnMP_meprin"/>
</dbReference>
<dbReference type="SUPFAM" id="SSF57196">
    <property type="entry name" value="EGF/Laminin"/>
    <property type="match status" value="1"/>
</dbReference>
<dbReference type="PANTHER" id="PTHR10127:SF814">
    <property type="entry name" value="MEPRIN A SUBUNIT BETA"/>
    <property type="match status" value="1"/>
</dbReference>
<dbReference type="InterPro" id="IPR002083">
    <property type="entry name" value="MATH/TRAF_dom"/>
</dbReference>
<evidence type="ECO:0000256" key="8">
    <source>
        <dbReference type="SAM" id="MobiDB-lite"/>
    </source>
</evidence>
<sequence>MAEGPAAAPSCFSEDDFYCPVCQEVFKTPVRTANCQHVWHFPVKFCNIPPRITMVTKLSGEVPVDQKLAIAMPISKKDQKNDPGSNRPVRLTSVPGKVMRQIILSAIMWHVQNNQGIRPSQHRFTKVSSRSDAISDNGEMANSQILQGETSGHPTFKCPLCQEANFTRQRLLDHCNNRHLIQMVPVICPICVSLPWADTNQVTRNLVGHLNLRHRFDYGEFVPAPETTEADVDGGIDQDIFDINEALGLDLFEGDIRLHGERNSIIGDNYRWPHVIPYVLEDSLEMNAKGLILKAFEQYRLKTCIDFKPWEGEKNYISVFKGSGCWSSVGNLQEGLQQLSIGSNCDRIGTIQHEFLHALGFWHEQSRSDRDDYVTIVWDRIQSGKEHNFNKYDDKTSDFLNVPYDYTSVMHYSKTAFRNGTESTIITNIPDFMDVIGQRMDFSDYDLQKLNRLYNCSSSLSFMDTCSFELENICGMIQSSDDNSDWQRLSQVPAGPNTDHTNMGECKDSGYFMHFDTSTGEEGSIALLESRILYPKRGFQCLQFYLYNSGHTSDRLYVLVREYTSAHPNGTLRFIEEIKGSPETYWQLHHVSLNVTSKFRVVFQGVRGSGVSNGGLSIDDINLSETQCPHHVWHIRNFTHLLNTSPAGVAGRIYSPPFYSSKGYAFQVSLYVNGTTDNPFNLGIYLSLISGANDDHLQWPCAWQQGTMILLDQHPDIRQRMSNQRSITTDPLKLTGSSSDYFWDRPDKVGSPATFPNGTTFRRGPALGIGAFLTHERLRSRNFIKEDGVYILLTMEDISHLLSTEPSVSPTVVSTTSASSIKPDPNPTPTHKPNISTEPTTTPGSVTRPEGTEGPSFCAENPCENGGVCVLVDRAPVCRCPAGDGWWYTGQKCERKGSTRENTVIAVSSTVTVFVVMLIVTITTALCLKKKYRKGKENRESLTLEEVEVSATGEKAMGTRAVGVGGSKLQAALADLQAGKGAAAVSFGLGCRDHLGPFQTGPVGWGDRIPGGFLNNPDK</sequence>
<dbReference type="Pfam" id="PF22486">
    <property type="entry name" value="MATH_2"/>
    <property type="match status" value="1"/>
</dbReference>
<keyword evidence="9" id="KW-0472">Membrane</keyword>
<keyword evidence="2 6" id="KW-0862">Zinc</keyword>
<evidence type="ECO:0000256" key="2">
    <source>
        <dbReference type="ARBA" id="ARBA00022833"/>
    </source>
</evidence>
<proteinExistence type="predicted"/>
<evidence type="ECO:0000313" key="14">
    <source>
        <dbReference type="EMBL" id="KAJ7427529.1"/>
    </source>
</evidence>
<comment type="caution">
    <text evidence="14">The sequence shown here is derived from an EMBL/GenBank/DDBJ whole genome shotgun (WGS) entry which is preliminary data.</text>
</comment>
<dbReference type="CDD" id="cd00054">
    <property type="entry name" value="EGF_CA"/>
    <property type="match status" value="1"/>
</dbReference>
<dbReference type="EMBL" id="WHWB01031947">
    <property type="protein sequence ID" value="KAJ7427529.1"/>
    <property type="molecule type" value="Genomic_DNA"/>
</dbReference>
<dbReference type="Gene3D" id="2.10.25.10">
    <property type="entry name" value="Laminin"/>
    <property type="match status" value="1"/>
</dbReference>
<dbReference type="SUPFAM" id="SSF49899">
    <property type="entry name" value="Concanavalin A-like lectins/glucanases"/>
    <property type="match status" value="1"/>
</dbReference>
<dbReference type="Gene3D" id="3.40.390.10">
    <property type="entry name" value="Collagenase (Catalytic Domain)"/>
    <property type="match status" value="1"/>
</dbReference>
<dbReference type="Pfam" id="PF05605">
    <property type="entry name" value="zf-Di19"/>
    <property type="match status" value="1"/>
</dbReference>
<dbReference type="InterPro" id="IPR008974">
    <property type="entry name" value="TRAF-like"/>
</dbReference>
<evidence type="ECO:0000259" key="13">
    <source>
        <dbReference type="PROSITE" id="PS51864"/>
    </source>
</evidence>
<feature type="binding site" evidence="6">
    <location>
        <position position="357"/>
    </location>
    <ligand>
        <name>Zn(2+)</name>
        <dbReference type="ChEBI" id="CHEBI:29105"/>
        <note>catalytic</note>
    </ligand>
</feature>
<dbReference type="InterPro" id="IPR024079">
    <property type="entry name" value="MetalloPept_cat_dom_sf"/>
</dbReference>
<dbReference type="PROSITE" id="PS50144">
    <property type="entry name" value="MATH"/>
    <property type="match status" value="1"/>
</dbReference>
<gene>
    <name evidence="14" type="primary">Mep1b</name>
    <name evidence="14" type="ORF">WISP_06158</name>
</gene>
<accession>A0ABQ9DY54</accession>
<feature type="region of interest" description="Disordered" evidence="8">
    <location>
        <begin position="806"/>
        <end position="853"/>
    </location>
</feature>
<keyword evidence="4" id="KW-1015">Disulfide bond</keyword>
<protein>
    <recommendedName>
        <fullName evidence="7">Metalloendopeptidase</fullName>
        <ecNumber evidence="7">3.4.24.-</ecNumber>
    </recommendedName>
</protein>
<dbReference type="PANTHER" id="PTHR10127">
    <property type="entry name" value="DISCOIDIN, CUB, EGF, LAMININ , AND ZINC METALLOPROTEASE DOMAIN CONTAINING"/>
    <property type="match status" value="1"/>
</dbReference>
<evidence type="ECO:0000259" key="10">
    <source>
        <dbReference type="PROSITE" id="PS50026"/>
    </source>
</evidence>
<keyword evidence="3 6" id="KW-0482">Metalloprotease</keyword>
<feature type="binding site" evidence="6">
    <location>
        <position position="363"/>
    </location>
    <ligand>
        <name>Zn(2+)</name>
        <dbReference type="ChEBI" id="CHEBI:29105"/>
        <note>catalytic</note>
    </ligand>
</feature>
<feature type="domain" description="MATH" evidence="12">
    <location>
        <begin position="628"/>
        <end position="795"/>
    </location>
</feature>
<dbReference type="InterPro" id="IPR000742">
    <property type="entry name" value="EGF"/>
</dbReference>
<evidence type="ECO:0000256" key="4">
    <source>
        <dbReference type="ARBA" id="ARBA00023157"/>
    </source>
</evidence>
<comment type="cofactor">
    <cofactor evidence="6 7">
        <name>Zn(2+)</name>
        <dbReference type="ChEBI" id="CHEBI:29105"/>
    </cofactor>
    <text evidence="6 7">Binds 1 zinc ion per subunit.</text>
</comment>
<dbReference type="Pfam" id="PF00008">
    <property type="entry name" value="EGF"/>
    <property type="match status" value="1"/>
</dbReference>
<dbReference type="InterPro" id="IPR008598">
    <property type="entry name" value="Di19_Zn-bd"/>
</dbReference>
<evidence type="ECO:0000256" key="5">
    <source>
        <dbReference type="PROSITE-ProRule" id="PRU00076"/>
    </source>
</evidence>
<keyword evidence="9" id="KW-1133">Transmembrane helix</keyword>
<dbReference type="SUPFAM" id="SSF49599">
    <property type="entry name" value="TRAF domain-like"/>
    <property type="match status" value="1"/>
</dbReference>
<dbReference type="Pfam" id="PF01400">
    <property type="entry name" value="Astacin"/>
    <property type="match status" value="1"/>
</dbReference>
<organism evidence="14 15">
    <name type="scientific">Willisornis vidua</name>
    <name type="common">Xingu scale-backed antbird</name>
    <dbReference type="NCBI Taxonomy" id="1566151"/>
    <lineage>
        <taxon>Eukaryota</taxon>
        <taxon>Metazoa</taxon>
        <taxon>Chordata</taxon>
        <taxon>Craniata</taxon>
        <taxon>Vertebrata</taxon>
        <taxon>Euteleostomi</taxon>
        <taxon>Archelosauria</taxon>
        <taxon>Archosauria</taxon>
        <taxon>Dinosauria</taxon>
        <taxon>Saurischia</taxon>
        <taxon>Theropoda</taxon>
        <taxon>Coelurosauria</taxon>
        <taxon>Aves</taxon>
        <taxon>Neognathae</taxon>
        <taxon>Neoaves</taxon>
        <taxon>Telluraves</taxon>
        <taxon>Australaves</taxon>
        <taxon>Passeriformes</taxon>
        <taxon>Thamnophilidae</taxon>
        <taxon>Willisornis</taxon>
    </lineage>
</organism>
<keyword evidence="6 7" id="KW-0378">Hydrolase</keyword>
<dbReference type="PROSITE" id="PS50060">
    <property type="entry name" value="MAM_2"/>
    <property type="match status" value="1"/>
</dbReference>
<evidence type="ECO:0000259" key="11">
    <source>
        <dbReference type="PROSITE" id="PS50060"/>
    </source>
</evidence>
<dbReference type="SMART" id="SM00061">
    <property type="entry name" value="MATH"/>
    <property type="match status" value="1"/>
</dbReference>
<feature type="active site" evidence="6">
    <location>
        <position position="354"/>
    </location>
</feature>
<dbReference type="Proteomes" id="UP001145742">
    <property type="component" value="Unassembled WGS sequence"/>
</dbReference>
<dbReference type="Pfam" id="PF00629">
    <property type="entry name" value="MAM"/>
    <property type="match status" value="1"/>
</dbReference>
<keyword evidence="1 6" id="KW-0479">Metal-binding</keyword>
<feature type="domain" description="Peptidase M12A" evidence="13">
    <location>
        <begin position="263"/>
        <end position="457"/>
    </location>
</feature>